<protein>
    <submittedName>
        <fullName evidence="1">Uncharacterized protein</fullName>
    </submittedName>
</protein>
<dbReference type="RefSeq" id="WP_187015717.1">
    <property type="nucleotide sequence ID" value="NZ_AP023420.1"/>
</dbReference>
<accession>A0A810Q3T0</accession>
<name>A0A810Q3T0_9FIRM</name>
<reference evidence="1" key="1">
    <citation type="submission" date="2020-09" db="EMBL/GenBank/DDBJ databases">
        <title>New species isolated from human feces.</title>
        <authorList>
            <person name="Kitahara M."/>
            <person name="Shigeno Y."/>
            <person name="Shime M."/>
            <person name="Matsumoto Y."/>
            <person name="Nakamura S."/>
            <person name="Motooka D."/>
            <person name="Fukuoka S."/>
            <person name="Nishikawa H."/>
            <person name="Benno Y."/>
        </authorList>
    </citation>
    <scope>NUCLEOTIDE SEQUENCE</scope>
    <source>
        <strain evidence="1">MM59</strain>
    </source>
</reference>
<evidence type="ECO:0000313" key="1">
    <source>
        <dbReference type="EMBL" id="BCK82978.1"/>
    </source>
</evidence>
<keyword evidence="2" id="KW-1185">Reference proteome</keyword>
<gene>
    <name evidence="1" type="ORF">MM59RIKEN_02970</name>
</gene>
<dbReference type="KEGG" id="pfaa:MM59RIKEN_02970"/>
<sequence>MAKPKKAEQATTVVYCGPSIPGVAKQYTAYTNGIPTALAEAIVKQPAMEGLVVPLEQLPEAMKNLRSGTGHISRLYRLVQVKH</sequence>
<evidence type="ECO:0000313" key="2">
    <source>
        <dbReference type="Proteomes" id="UP000679848"/>
    </source>
</evidence>
<dbReference type="EMBL" id="AP023420">
    <property type="protein sequence ID" value="BCK82978.1"/>
    <property type="molecule type" value="Genomic_DNA"/>
</dbReference>
<organism evidence="1 2">
    <name type="scientific">Pusillibacter faecalis</name>
    <dbReference type="NCBI Taxonomy" id="2714358"/>
    <lineage>
        <taxon>Bacteria</taxon>
        <taxon>Bacillati</taxon>
        <taxon>Bacillota</taxon>
        <taxon>Clostridia</taxon>
        <taxon>Eubacteriales</taxon>
        <taxon>Oscillospiraceae</taxon>
        <taxon>Pusillibacter</taxon>
    </lineage>
</organism>
<proteinExistence type="predicted"/>
<dbReference type="AlphaFoldDB" id="A0A810Q3T0"/>
<dbReference type="Proteomes" id="UP000679848">
    <property type="component" value="Chromosome"/>
</dbReference>